<name>A0A9D1FI60_9BACT</name>
<protein>
    <submittedName>
        <fullName evidence="2">Uncharacterized protein</fullName>
    </submittedName>
</protein>
<comment type="caution">
    <text evidence="2">The sequence shown here is derived from an EMBL/GenBank/DDBJ whole genome shotgun (WGS) entry which is preliminary data.</text>
</comment>
<feature type="transmembrane region" description="Helical" evidence="1">
    <location>
        <begin position="13"/>
        <end position="33"/>
    </location>
</feature>
<proteinExistence type="predicted"/>
<evidence type="ECO:0000313" key="3">
    <source>
        <dbReference type="Proteomes" id="UP000886865"/>
    </source>
</evidence>
<reference evidence="2" key="2">
    <citation type="journal article" date="2021" name="PeerJ">
        <title>Extensive microbial diversity within the chicken gut microbiome revealed by metagenomics and culture.</title>
        <authorList>
            <person name="Gilroy R."/>
            <person name="Ravi A."/>
            <person name="Getino M."/>
            <person name="Pursley I."/>
            <person name="Horton D.L."/>
            <person name="Alikhan N.F."/>
            <person name="Baker D."/>
            <person name="Gharbi K."/>
            <person name="Hall N."/>
            <person name="Watson M."/>
            <person name="Adriaenssens E.M."/>
            <person name="Foster-Nyarko E."/>
            <person name="Jarju S."/>
            <person name="Secka A."/>
            <person name="Antonio M."/>
            <person name="Oren A."/>
            <person name="Chaudhuri R.R."/>
            <person name="La Ragione R."/>
            <person name="Hildebrand F."/>
            <person name="Pallen M.J."/>
        </authorList>
    </citation>
    <scope>NUCLEOTIDE SEQUENCE</scope>
    <source>
        <strain evidence="2">CHK152-2871</strain>
    </source>
</reference>
<dbReference type="EMBL" id="DVJQ01000011">
    <property type="protein sequence ID" value="HIS73630.1"/>
    <property type="molecule type" value="Genomic_DNA"/>
</dbReference>
<evidence type="ECO:0000256" key="1">
    <source>
        <dbReference type="SAM" id="Phobius"/>
    </source>
</evidence>
<dbReference type="Proteomes" id="UP000886865">
    <property type="component" value="Unassembled WGS sequence"/>
</dbReference>
<organism evidence="2 3">
    <name type="scientific">Candidatus Galligastranaerophilus intestinavium</name>
    <dbReference type="NCBI Taxonomy" id="2840836"/>
    <lineage>
        <taxon>Bacteria</taxon>
        <taxon>Candidatus Galligastranaerophilus</taxon>
    </lineage>
</organism>
<feature type="transmembrane region" description="Helical" evidence="1">
    <location>
        <begin position="70"/>
        <end position="91"/>
    </location>
</feature>
<evidence type="ECO:0000313" key="2">
    <source>
        <dbReference type="EMBL" id="HIS73630.1"/>
    </source>
</evidence>
<dbReference type="AlphaFoldDB" id="A0A9D1FI60"/>
<keyword evidence="1" id="KW-0472">Membrane</keyword>
<reference evidence="2" key="1">
    <citation type="submission" date="2020-10" db="EMBL/GenBank/DDBJ databases">
        <authorList>
            <person name="Gilroy R."/>
        </authorList>
    </citation>
    <scope>NUCLEOTIDE SEQUENCE</scope>
    <source>
        <strain evidence="2">CHK152-2871</strain>
    </source>
</reference>
<feature type="transmembrane region" description="Helical" evidence="1">
    <location>
        <begin position="45"/>
        <end position="64"/>
    </location>
</feature>
<gene>
    <name evidence="2" type="ORF">IAA86_01255</name>
</gene>
<accession>A0A9D1FI60</accession>
<sequence length="116" mass="13194">MQDINRKYGKIKLIFSLLCLPIGAVLSFLFIICPIINALCEILKIVFSNILVLIYGIELQLFVMSGILDALKGGCVLAIAGIYTVALYIILMEIIENKRIEEIKQREQDEFFRNLI</sequence>
<keyword evidence="1" id="KW-0812">Transmembrane</keyword>
<keyword evidence="1" id="KW-1133">Transmembrane helix</keyword>